<feature type="region of interest" description="Disordered" evidence="1">
    <location>
        <begin position="174"/>
        <end position="209"/>
    </location>
</feature>
<organism evidence="2">
    <name type="scientific">Sesamum radiatum</name>
    <name type="common">Black benniseed</name>
    <dbReference type="NCBI Taxonomy" id="300843"/>
    <lineage>
        <taxon>Eukaryota</taxon>
        <taxon>Viridiplantae</taxon>
        <taxon>Streptophyta</taxon>
        <taxon>Embryophyta</taxon>
        <taxon>Tracheophyta</taxon>
        <taxon>Spermatophyta</taxon>
        <taxon>Magnoliopsida</taxon>
        <taxon>eudicotyledons</taxon>
        <taxon>Gunneridae</taxon>
        <taxon>Pentapetalae</taxon>
        <taxon>asterids</taxon>
        <taxon>lamiids</taxon>
        <taxon>Lamiales</taxon>
        <taxon>Pedaliaceae</taxon>
        <taxon>Sesamum</taxon>
    </lineage>
</organism>
<feature type="compositionally biased region" description="Basic and acidic residues" evidence="1">
    <location>
        <begin position="174"/>
        <end position="196"/>
    </location>
</feature>
<feature type="compositionally biased region" description="Basic and acidic residues" evidence="1">
    <location>
        <begin position="71"/>
        <end position="91"/>
    </location>
</feature>
<evidence type="ECO:0000313" key="2">
    <source>
        <dbReference type="EMBL" id="KAL0437768.1"/>
    </source>
</evidence>
<name>A0AAW2W8E3_SESRA</name>
<gene>
    <name evidence="2" type="ORF">Sradi_0484700</name>
</gene>
<sequence>MQRFSEAVLEVPHINPELLASIMQQNLHRGRFRESIAGKPLATLDELLVLAEKYIRIEEISDVRTVTPSKRRVEEEAHSRRPPKDNQRDCRCGPPPDITGYTLLKAPRAEILVVDERQGIVQWPLQMREIPKRMKSDRYCLFHKDRGHSTEECLHLKDEIDKLIRRGYLKEYVDRNNQSREGNSRPPREGREREARQNQPNQDNPPTTRVIGVIFAGPAGGDSAQARKAALRSANNIAYESFCSEIMMSEESLEK</sequence>
<accession>A0AAW2W8E3</accession>
<feature type="compositionally biased region" description="Polar residues" evidence="1">
    <location>
        <begin position="197"/>
        <end position="207"/>
    </location>
</feature>
<dbReference type="AlphaFoldDB" id="A0AAW2W8E3"/>
<dbReference type="EMBL" id="JACGWJ010000002">
    <property type="protein sequence ID" value="KAL0437768.1"/>
    <property type="molecule type" value="Genomic_DNA"/>
</dbReference>
<protein>
    <submittedName>
        <fullName evidence="2">Uncharacterized protein</fullName>
    </submittedName>
</protein>
<feature type="region of interest" description="Disordered" evidence="1">
    <location>
        <begin position="66"/>
        <end position="96"/>
    </location>
</feature>
<comment type="caution">
    <text evidence="2">The sequence shown here is derived from an EMBL/GenBank/DDBJ whole genome shotgun (WGS) entry which is preliminary data.</text>
</comment>
<evidence type="ECO:0000256" key="1">
    <source>
        <dbReference type="SAM" id="MobiDB-lite"/>
    </source>
</evidence>
<proteinExistence type="predicted"/>
<reference evidence="2" key="2">
    <citation type="journal article" date="2024" name="Plant">
        <title>Genomic evolution and insights into agronomic trait innovations of Sesamum species.</title>
        <authorList>
            <person name="Miao H."/>
            <person name="Wang L."/>
            <person name="Qu L."/>
            <person name="Liu H."/>
            <person name="Sun Y."/>
            <person name="Le M."/>
            <person name="Wang Q."/>
            <person name="Wei S."/>
            <person name="Zheng Y."/>
            <person name="Lin W."/>
            <person name="Duan Y."/>
            <person name="Cao H."/>
            <person name="Xiong S."/>
            <person name="Wang X."/>
            <person name="Wei L."/>
            <person name="Li C."/>
            <person name="Ma Q."/>
            <person name="Ju M."/>
            <person name="Zhao R."/>
            <person name="Li G."/>
            <person name="Mu C."/>
            <person name="Tian Q."/>
            <person name="Mei H."/>
            <person name="Zhang T."/>
            <person name="Gao T."/>
            <person name="Zhang H."/>
        </authorList>
    </citation>
    <scope>NUCLEOTIDE SEQUENCE</scope>
    <source>
        <strain evidence="2">G02</strain>
    </source>
</reference>
<reference evidence="2" key="1">
    <citation type="submission" date="2020-06" db="EMBL/GenBank/DDBJ databases">
        <authorList>
            <person name="Li T."/>
            <person name="Hu X."/>
            <person name="Zhang T."/>
            <person name="Song X."/>
            <person name="Zhang H."/>
            <person name="Dai N."/>
            <person name="Sheng W."/>
            <person name="Hou X."/>
            <person name="Wei L."/>
        </authorList>
    </citation>
    <scope>NUCLEOTIDE SEQUENCE</scope>
    <source>
        <strain evidence="2">G02</strain>
        <tissue evidence="2">Leaf</tissue>
    </source>
</reference>